<dbReference type="Proteomes" id="UP000030151">
    <property type="component" value="Unassembled WGS sequence"/>
</dbReference>
<sequence>MTMDFPRRHSRIPWELAQLQAPISSHLHPPHCSFSLAPGRPHLSTELPRESDRTVSESQMGRQPRQRPISCTLCRVRKLRCSRVFPCSNCTSRGVVCQHEGTPQDATVASQSKSDMLPKDISASELLSRLERLEALVASQAKTQAQTQTWPPGTGSPISADTRKAGYPESGPPTSLAAVPSRLQRLTADALWLERSCSGQKLLDSVVADPITFRTCPIRLITKPSGFIFEPDAAPGAFGVTQAIRCIWLPRREEAHILLQKYLSDVSHFHHIIHAPSMEGLIDATYNGLEQGDRVDIGAILLLLSICTTTTYAWTTFDDSRCLFANYVEANSQATSWLKASLDVADHAHRTAHLSVECVQGMIIMFYVLCSLEGVSSRARSLVAKSIAMGRELALHRIDYSPNGSSGEVAGADTVKTEISRRVWWYLTATDWMLAQFSVPQEGTYTIHPNHMAVRKPRNVDDEELISGREVPDHAAEKPTCVSYFLQRIRLAEVCHGLLDRSPFILLSPETLDYRQVMEVDAKFKQFISEMPSFFSLGNTSLKDLPLDDPRCSPNITVQRYTLNLLLHRQLCKLHLPYLARGAVETPFAYSQEMCMKSARIIIQVEHQLRKENLVYVSFRQRMNMVLRSVFIATIALVLSACLGGDGDNGTASGEEVADAWRILEEARHQSPVASKLLELSVQVLKKHRGNHPALEAVNNHAAGKGRPPGGSPPMTPDSGHRDDGTNGMLPPQTTPESETAYLEQQWQALQGRMDLDAIDWDRLFWGLDAPFI</sequence>
<dbReference type="eggNOG" id="ENOG502SJ9D">
    <property type="taxonomic scope" value="Eukaryota"/>
</dbReference>
<feature type="domain" description="Zn(2)-C6 fungal-type" evidence="4">
    <location>
        <begin position="70"/>
        <end position="99"/>
    </location>
</feature>
<keyword evidence="2" id="KW-0539">Nucleus</keyword>
<dbReference type="PANTHER" id="PTHR31001">
    <property type="entry name" value="UNCHARACTERIZED TRANSCRIPTIONAL REGULATORY PROTEIN"/>
    <property type="match status" value="1"/>
</dbReference>
<evidence type="ECO:0000256" key="1">
    <source>
        <dbReference type="ARBA" id="ARBA00004123"/>
    </source>
</evidence>
<dbReference type="HOGENOM" id="CLU_013260_0_0_1"/>
<dbReference type="GO" id="GO:0000981">
    <property type="term" value="F:DNA-binding transcription factor activity, RNA polymerase II-specific"/>
    <property type="evidence" value="ECO:0007669"/>
    <property type="project" value="InterPro"/>
</dbReference>
<protein>
    <submittedName>
        <fullName evidence="5">Zn(2)-Cys(6) zinc finger domain protein</fullName>
    </submittedName>
</protein>
<name>A0A0A1V500_9HYPO</name>
<dbReference type="CDD" id="cd12148">
    <property type="entry name" value="fungal_TF_MHR"/>
    <property type="match status" value="1"/>
</dbReference>
<gene>
    <name evidence="5" type="ORF">X797_002398</name>
</gene>
<dbReference type="SMART" id="SM00066">
    <property type="entry name" value="GAL4"/>
    <property type="match status" value="1"/>
</dbReference>
<dbReference type="PROSITE" id="PS00463">
    <property type="entry name" value="ZN2_CY6_FUNGAL_1"/>
    <property type="match status" value="1"/>
</dbReference>
<dbReference type="PANTHER" id="PTHR31001:SF90">
    <property type="entry name" value="CENTROMERE DNA-BINDING PROTEIN COMPLEX CBF3 SUBUNIT B"/>
    <property type="match status" value="1"/>
</dbReference>
<reference evidence="5 6" key="1">
    <citation type="submission" date="2014-02" db="EMBL/GenBank/DDBJ databases">
        <title>The genome sequence of the entomopathogenic fungus Metarhizium robertsii ARSEF 2575.</title>
        <authorList>
            <person name="Giuliano Garisto Donzelli B."/>
            <person name="Roe B.A."/>
            <person name="Macmil S.L."/>
            <person name="Krasnoff S.B."/>
            <person name="Gibson D.M."/>
        </authorList>
    </citation>
    <scope>NUCLEOTIDE SEQUENCE [LARGE SCALE GENOMIC DNA]</scope>
    <source>
        <strain evidence="5 6">ARSEF 2575</strain>
    </source>
</reference>
<feature type="region of interest" description="Disordered" evidence="3">
    <location>
        <begin position="698"/>
        <end position="738"/>
    </location>
</feature>
<proteinExistence type="predicted"/>
<dbReference type="InterPro" id="IPR001138">
    <property type="entry name" value="Zn2Cys6_DnaBD"/>
</dbReference>
<dbReference type="OrthoDB" id="3014581at2759"/>
<dbReference type="InterPro" id="IPR050613">
    <property type="entry name" value="Sec_Metabolite_Reg"/>
</dbReference>
<evidence type="ECO:0000256" key="3">
    <source>
        <dbReference type="SAM" id="MobiDB-lite"/>
    </source>
</evidence>
<dbReference type="InterPro" id="IPR036864">
    <property type="entry name" value="Zn2-C6_fun-type_DNA-bd_sf"/>
</dbReference>
<dbReference type="GO" id="GO:0005634">
    <property type="term" value="C:nucleus"/>
    <property type="evidence" value="ECO:0007669"/>
    <property type="project" value="UniProtKB-SubCell"/>
</dbReference>
<dbReference type="PROSITE" id="PS50048">
    <property type="entry name" value="ZN2_CY6_FUNGAL_2"/>
    <property type="match status" value="1"/>
</dbReference>
<comment type="subcellular location">
    <subcellularLocation>
        <location evidence="1">Nucleus</location>
    </subcellularLocation>
</comment>
<dbReference type="Gene3D" id="4.10.240.10">
    <property type="entry name" value="Zn(2)-C6 fungal-type DNA-binding domain"/>
    <property type="match status" value="1"/>
</dbReference>
<comment type="caution">
    <text evidence="5">The sequence shown here is derived from an EMBL/GenBank/DDBJ whole genome shotgun (WGS) entry which is preliminary data.</text>
</comment>
<organism evidence="5 6">
    <name type="scientific">Metarhizium robertsii</name>
    <dbReference type="NCBI Taxonomy" id="568076"/>
    <lineage>
        <taxon>Eukaryota</taxon>
        <taxon>Fungi</taxon>
        <taxon>Dikarya</taxon>
        <taxon>Ascomycota</taxon>
        <taxon>Pezizomycotina</taxon>
        <taxon>Sordariomycetes</taxon>
        <taxon>Hypocreomycetidae</taxon>
        <taxon>Hypocreales</taxon>
        <taxon>Clavicipitaceae</taxon>
        <taxon>Metarhizium</taxon>
    </lineage>
</organism>
<feature type="region of interest" description="Disordered" evidence="3">
    <location>
        <begin position="142"/>
        <end position="176"/>
    </location>
</feature>
<dbReference type="GO" id="GO:0008270">
    <property type="term" value="F:zinc ion binding"/>
    <property type="evidence" value="ECO:0007669"/>
    <property type="project" value="InterPro"/>
</dbReference>
<evidence type="ECO:0000313" key="5">
    <source>
        <dbReference type="EMBL" id="EXV04716.1"/>
    </source>
</evidence>
<accession>A0A0A1V500</accession>
<dbReference type="CDD" id="cd00067">
    <property type="entry name" value="GAL4"/>
    <property type="match status" value="1"/>
</dbReference>
<evidence type="ECO:0000259" key="4">
    <source>
        <dbReference type="PROSITE" id="PS50048"/>
    </source>
</evidence>
<dbReference type="SUPFAM" id="SSF57701">
    <property type="entry name" value="Zn2/Cys6 DNA-binding domain"/>
    <property type="match status" value="1"/>
</dbReference>
<dbReference type="AlphaFoldDB" id="A0A0A1V500"/>
<dbReference type="Pfam" id="PF00172">
    <property type="entry name" value="Zn_clus"/>
    <property type="match status" value="1"/>
</dbReference>
<evidence type="ECO:0000256" key="2">
    <source>
        <dbReference type="ARBA" id="ARBA00023242"/>
    </source>
</evidence>
<evidence type="ECO:0000313" key="6">
    <source>
        <dbReference type="Proteomes" id="UP000030151"/>
    </source>
</evidence>
<feature type="region of interest" description="Disordered" evidence="3">
    <location>
        <begin position="34"/>
        <end position="64"/>
    </location>
</feature>
<dbReference type="EMBL" id="JELW01000002">
    <property type="protein sequence ID" value="EXV04716.1"/>
    <property type="molecule type" value="Genomic_DNA"/>
</dbReference>